<proteinExistence type="predicted"/>
<name>A0A5D3BLD0_CUCMM</name>
<dbReference type="AlphaFoldDB" id="A0A5D3BLD0"/>
<dbReference type="PANTHER" id="PTHR47076">
    <property type="entry name" value="NHL DOMAIN PROTEIN"/>
    <property type="match status" value="1"/>
</dbReference>
<dbReference type="EMBL" id="SSTD01017768">
    <property type="protein sequence ID" value="TYJ99145.1"/>
    <property type="molecule type" value="Genomic_DNA"/>
</dbReference>
<sequence length="167" mass="18920">MGDRDGAFKELESIDGADALLASKRYSCFCFPCFGPNRSGSDELSWWERVKTKAKSTKFDGEDHWWTGRIRSLKKLREWSEIVAGPRWKTFIRRFNRNRPATVKLGKFQYDPISYALNFDEGHNNGDVDFEGNHEYTGGGGFQNFSDRFAAVPPAPMKSSSSTAMNG</sequence>
<organism evidence="1 2">
    <name type="scientific">Cucumis melo var. makuwa</name>
    <name type="common">Oriental melon</name>
    <dbReference type="NCBI Taxonomy" id="1194695"/>
    <lineage>
        <taxon>Eukaryota</taxon>
        <taxon>Viridiplantae</taxon>
        <taxon>Streptophyta</taxon>
        <taxon>Embryophyta</taxon>
        <taxon>Tracheophyta</taxon>
        <taxon>Spermatophyta</taxon>
        <taxon>Magnoliopsida</taxon>
        <taxon>eudicotyledons</taxon>
        <taxon>Gunneridae</taxon>
        <taxon>Pentapetalae</taxon>
        <taxon>rosids</taxon>
        <taxon>fabids</taxon>
        <taxon>Cucurbitales</taxon>
        <taxon>Cucurbitaceae</taxon>
        <taxon>Benincaseae</taxon>
        <taxon>Cucumis</taxon>
    </lineage>
</organism>
<accession>A0A5D3BLD0</accession>
<reference evidence="1 2" key="1">
    <citation type="submission" date="2019-08" db="EMBL/GenBank/DDBJ databases">
        <title>Draft genome sequences of two oriental melons (Cucumis melo L. var makuwa).</title>
        <authorList>
            <person name="Kwon S.-Y."/>
        </authorList>
    </citation>
    <scope>NUCLEOTIDE SEQUENCE [LARGE SCALE GENOMIC DNA]</scope>
    <source>
        <strain evidence="2">cv. Chang Bougi</strain>
        <tissue evidence="1">Leaf</tissue>
    </source>
</reference>
<evidence type="ECO:0000313" key="1">
    <source>
        <dbReference type="EMBL" id="TYJ99145.1"/>
    </source>
</evidence>
<comment type="caution">
    <text evidence="1">The sequence shown here is derived from an EMBL/GenBank/DDBJ whole genome shotgun (WGS) entry which is preliminary data.</text>
</comment>
<gene>
    <name evidence="1" type="ORF">E5676_scaffold248G003520</name>
</gene>
<dbReference type="Proteomes" id="UP000321947">
    <property type="component" value="Unassembled WGS sequence"/>
</dbReference>
<protein>
    <recommendedName>
        <fullName evidence="3">NHL domain-containing protein</fullName>
    </recommendedName>
</protein>
<evidence type="ECO:0008006" key="3">
    <source>
        <dbReference type="Google" id="ProtNLM"/>
    </source>
</evidence>
<evidence type="ECO:0000313" key="2">
    <source>
        <dbReference type="Proteomes" id="UP000321947"/>
    </source>
</evidence>
<dbReference type="PANTHER" id="PTHR47076:SF9">
    <property type="entry name" value="NHL DOMAIN PROTEIN"/>
    <property type="match status" value="1"/>
</dbReference>